<name>A0A1H7JLF1_9BACT</name>
<dbReference type="InterPro" id="IPR013324">
    <property type="entry name" value="RNA_pol_sigma_r3/r4-like"/>
</dbReference>
<evidence type="ECO:0000256" key="1">
    <source>
        <dbReference type="ARBA" id="ARBA00010641"/>
    </source>
</evidence>
<dbReference type="Pfam" id="PF04542">
    <property type="entry name" value="Sigma70_r2"/>
    <property type="match status" value="1"/>
</dbReference>
<feature type="domain" description="RNA polymerase sigma factor 70 region 4 type 2" evidence="6">
    <location>
        <begin position="134"/>
        <end position="184"/>
    </location>
</feature>
<dbReference type="Gene3D" id="1.10.10.10">
    <property type="entry name" value="Winged helix-like DNA-binding domain superfamily/Winged helix DNA-binding domain"/>
    <property type="match status" value="1"/>
</dbReference>
<keyword evidence="2" id="KW-0805">Transcription regulation</keyword>
<dbReference type="AlphaFoldDB" id="A0A1H7JLF1"/>
<dbReference type="InterPro" id="IPR007627">
    <property type="entry name" value="RNA_pol_sigma70_r2"/>
</dbReference>
<dbReference type="PANTHER" id="PTHR43133:SF46">
    <property type="entry name" value="RNA POLYMERASE SIGMA-70 FACTOR ECF SUBFAMILY"/>
    <property type="match status" value="1"/>
</dbReference>
<dbReference type="InterPro" id="IPR013325">
    <property type="entry name" value="RNA_pol_sigma_r2"/>
</dbReference>
<dbReference type="Gene3D" id="1.10.1740.10">
    <property type="match status" value="1"/>
</dbReference>
<evidence type="ECO:0000256" key="4">
    <source>
        <dbReference type="ARBA" id="ARBA00023163"/>
    </source>
</evidence>
<dbReference type="PANTHER" id="PTHR43133">
    <property type="entry name" value="RNA POLYMERASE ECF-TYPE SIGMA FACTO"/>
    <property type="match status" value="1"/>
</dbReference>
<dbReference type="InterPro" id="IPR013249">
    <property type="entry name" value="RNA_pol_sigma70_r4_t2"/>
</dbReference>
<dbReference type="GO" id="GO:0016987">
    <property type="term" value="F:sigma factor activity"/>
    <property type="evidence" value="ECO:0007669"/>
    <property type="project" value="UniProtKB-KW"/>
</dbReference>
<dbReference type="InterPro" id="IPR036388">
    <property type="entry name" value="WH-like_DNA-bd_sf"/>
</dbReference>
<dbReference type="STRING" id="573321.SAMN04488505_101813"/>
<protein>
    <submittedName>
        <fullName evidence="7">RNA polymerase sigma-70 factor, ECF subfamily</fullName>
    </submittedName>
</protein>
<dbReference type="SUPFAM" id="SSF88946">
    <property type="entry name" value="Sigma2 domain of RNA polymerase sigma factors"/>
    <property type="match status" value="1"/>
</dbReference>
<keyword evidence="8" id="KW-1185">Reference proteome</keyword>
<feature type="domain" description="RNA polymerase sigma-70 region 2" evidence="5">
    <location>
        <begin position="40"/>
        <end position="105"/>
    </location>
</feature>
<dbReference type="GO" id="GO:0006352">
    <property type="term" value="P:DNA-templated transcription initiation"/>
    <property type="evidence" value="ECO:0007669"/>
    <property type="project" value="InterPro"/>
</dbReference>
<evidence type="ECO:0000259" key="6">
    <source>
        <dbReference type="Pfam" id="PF08281"/>
    </source>
</evidence>
<dbReference type="GO" id="GO:0003677">
    <property type="term" value="F:DNA binding"/>
    <property type="evidence" value="ECO:0007669"/>
    <property type="project" value="InterPro"/>
</dbReference>
<dbReference type="EMBL" id="FOBB01000001">
    <property type="protein sequence ID" value="SEK74750.1"/>
    <property type="molecule type" value="Genomic_DNA"/>
</dbReference>
<keyword evidence="4" id="KW-0804">Transcription</keyword>
<dbReference type="InterPro" id="IPR014284">
    <property type="entry name" value="RNA_pol_sigma-70_dom"/>
</dbReference>
<accession>A0A1H7JLF1</accession>
<evidence type="ECO:0000259" key="5">
    <source>
        <dbReference type="Pfam" id="PF04542"/>
    </source>
</evidence>
<evidence type="ECO:0000313" key="8">
    <source>
        <dbReference type="Proteomes" id="UP000198984"/>
    </source>
</evidence>
<reference evidence="7 8" key="1">
    <citation type="submission" date="2016-10" db="EMBL/GenBank/DDBJ databases">
        <authorList>
            <person name="de Groot N.N."/>
        </authorList>
    </citation>
    <scope>NUCLEOTIDE SEQUENCE [LARGE SCALE GENOMIC DNA]</scope>
    <source>
        <strain evidence="7 8">DSM 21039</strain>
    </source>
</reference>
<evidence type="ECO:0000313" key="7">
    <source>
        <dbReference type="EMBL" id="SEK74750.1"/>
    </source>
</evidence>
<comment type="similarity">
    <text evidence="1">Belongs to the sigma-70 factor family. ECF subfamily.</text>
</comment>
<dbReference type="SUPFAM" id="SSF88659">
    <property type="entry name" value="Sigma3 and sigma4 domains of RNA polymerase sigma factors"/>
    <property type="match status" value="1"/>
</dbReference>
<keyword evidence="3" id="KW-0731">Sigma factor</keyword>
<evidence type="ECO:0000256" key="2">
    <source>
        <dbReference type="ARBA" id="ARBA00023015"/>
    </source>
</evidence>
<organism evidence="7 8">
    <name type="scientific">Chitinophaga rupis</name>
    <dbReference type="NCBI Taxonomy" id="573321"/>
    <lineage>
        <taxon>Bacteria</taxon>
        <taxon>Pseudomonadati</taxon>
        <taxon>Bacteroidota</taxon>
        <taxon>Chitinophagia</taxon>
        <taxon>Chitinophagales</taxon>
        <taxon>Chitinophagaceae</taxon>
        <taxon>Chitinophaga</taxon>
    </lineage>
</organism>
<dbReference type="NCBIfam" id="TIGR02937">
    <property type="entry name" value="sigma70-ECF"/>
    <property type="match status" value="1"/>
</dbReference>
<gene>
    <name evidence="7" type="ORF">SAMN04488505_101813</name>
</gene>
<dbReference type="InterPro" id="IPR039425">
    <property type="entry name" value="RNA_pol_sigma-70-like"/>
</dbReference>
<dbReference type="Proteomes" id="UP000198984">
    <property type="component" value="Unassembled WGS sequence"/>
</dbReference>
<sequence length="200" mass="23206">MLFGKKTVSSVSLAYQPNTTTLERIVAIKAGSVTVFEEVYQQFHEKLYYYFLKRTAAADVAEELVQLTFIKLWRYRSHLDETLPLSQQLFRIASTTLIDVLRRKAQERTVLVDVQQLPEVADTSRHLQERETLDQVQRAMAALPPERKKIFGYRIQGFTNREIALRLSISLKTVENQVNRAIKQIREAIVLLIFFADAFQ</sequence>
<proteinExistence type="inferred from homology"/>
<dbReference type="Pfam" id="PF08281">
    <property type="entry name" value="Sigma70_r4_2"/>
    <property type="match status" value="1"/>
</dbReference>
<evidence type="ECO:0000256" key="3">
    <source>
        <dbReference type="ARBA" id="ARBA00023082"/>
    </source>
</evidence>